<evidence type="ECO:0000256" key="6">
    <source>
        <dbReference type="ARBA" id="ARBA00023310"/>
    </source>
</evidence>
<dbReference type="EMBL" id="ANHZ02000018">
    <property type="protein sequence ID" value="EME36017.1"/>
    <property type="molecule type" value="Genomic_DNA"/>
</dbReference>
<dbReference type="InterPro" id="IPR000711">
    <property type="entry name" value="ATPase_OSCP/dsu"/>
</dbReference>
<evidence type="ECO:0000256" key="1">
    <source>
        <dbReference type="ARBA" id="ARBA00004370"/>
    </source>
</evidence>
<keyword evidence="3 7" id="KW-0375">Hydrogen ion transport</keyword>
<dbReference type="PRINTS" id="PR00125">
    <property type="entry name" value="ATPASEDELTA"/>
</dbReference>
<proteinExistence type="inferred from homology"/>
<organism evidence="8 9">
    <name type="scientific">Kocuria palustris PEL</name>
    <dbReference type="NCBI Taxonomy" id="1236550"/>
    <lineage>
        <taxon>Bacteria</taxon>
        <taxon>Bacillati</taxon>
        <taxon>Actinomycetota</taxon>
        <taxon>Actinomycetes</taxon>
        <taxon>Micrococcales</taxon>
        <taxon>Micrococcaceae</taxon>
        <taxon>Kocuria</taxon>
    </lineage>
</organism>
<keyword evidence="9" id="KW-1185">Reference proteome</keyword>
<dbReference type="Pfam" id="PF00213">
    <property type="entry name" value="OSCP"/>
    <property type="match status" value="1"/>
</dbReference>
<sequence>MDVASLLRPWAEQAHSTISRELFDALEAVQGNDLLRRSLTDPSRSGEERGALARRIFSTALGDAATGIVELLSSRAWATEEAFSEGLESSAVVLAGFAAERRMGPEGLDTVVDDALGMQAVLEEDPELQQALTDARAPREAKLRLLDRVAPSLREEGRLLAEQAILTPRAHRPHRVLADWAELLAEVREGGIARVRYAGALDDAQVERLRGALSRLYGRELKIVLDEDRTLVGGLRITVGDEVIDGSVAARLNELQERIRA</sequence>
<protein>
    <recommendedName>
        <fullName evidence="7">ATP synthase subunit delta</fullName>
    </recommendedName>
    <alternativeName>
        <fullName evidence="7">ATP synthase F(1) sector subunit delta</fullName>
    </alternativeName>
    <alternativeName>
        <fullName evidence="7">F-type ATPase subunit delta</fullName>
        <shortName evidence="7">F-ATPase subunit delta</shortName>
    </alternativeName>
</protein>
<keyword evidence="7" id="KW-0139">CF(1)</keyword>
<evidence type="ECO:0000256" key="4">
    <source>
        <dbReference type="ARBA" id="ARBA00023065"/>
    </source>
</evidence>
<evidence type="ECO:0000313" key="9">
    <source>
        <dbReference type="Proteomes" id="UP000009877"/>
    </source>
</evidence>
<dbReference type="STRING" id="71999.KPaMU14_04210"/>
<dbReference type="HAMAP" id="MF_01416">
    <property type="entry name" value="ATP_synth_delta_bact"/>
    <property type="match status" value="1"/>
</dbReference>
<keyword evidence="7" id="KW-1003">Cell membrane</keyword>
<dbReference type="GO" id="GO:0045259">
    <property type="term" value="C:proton-transporting ATP synthase complex"/>
    <property type="evidence" value="ECO:0007669"/>
    <property type="project" value="UniProtKB-KW"/>
</dbReference>
<evidence type="ECO:0000256" key="2">
    <source>
        <dbReference type="ARBA" id="ARBA00022448"/>
    </source>
</evidence>
<gene>
    <name evidence="7" type="primary">atpH</name>
    <name evidence="8" type="ORF">C884_00785</name>
</gene>
<keyword evidence="4 7" id="KW-0406">Ion transport</keyword>
<evidence type="ECO:0000313" key="8">
    <source>
        <dbReference type="EMBL" id="EME36017.1"/>
    </source>
</evidence>
<keyword evidence="5 7" id="KW-0472">Membrane</keyword>
<accession>M2WC21</accession>
<keyword evidence="2 7" id="KW-0813">Transport</keyword>
<evidence type="ECO:0000256" key="7">
    <source>
        <dbReference type="HAMAP-Rule" id="MF_01416"/>
    </source>
</evidence>
<name>M2WC21_9MICC</name>
<dbReference type="PANTHER" id="PTHR11910">
    <property type="entry name" value="ATP SYNTHASE DELTA CHAIN"/>
    <property type="match status" value="1"/>
</dbReference>
<comment type="function">
    <text evidence="7">This protein is part of the stalk that links CF(0) to CF(1). It either transmits conformational changes from CF(0) to CF(1) or is implicated in proton conduction.</text>
</comment>
<dbReference type="GO" id="GO:0005886">
    <property type="term" value="C:plasma membrane"/>
    <property type="evidence" value="ECO:0007669"/>
    <property type="project" value="UniProtKB-SubCell"/>
</dbReference>
<comment type="function">
    <text evidence="7">F(1)F(0) ATP synthase produces ATP from ADP in the presence of a proton or sodium gradient. F-type ATPases consist of two structural domains, F(1) containing the extramembraneous catalytic core and F(0) containing the membrane proton channel, linked together by a central stalk and a peripheral stalk. During catalysis, ATP synthesis in the catalytic domain of F(1) is coupled via a rotary mechanism of the central stalk subunits to proton translocation.</text>
</comment>
<reference evidence="8 9" key="1">
    <citation type="journal article" date="2014" name="Genome Announc.">
        <title>Draft Genome Sequence of Kocuria palustris PEL.</title>
        <authorList>
            <person name="Sharma G."/>
            <person name="Khatri I."/>
            <person name="Subramanian S."/>
        </authorList>
    </citation>
    <scope>NUCLEOTIDE SEQUENCE [LARGE SCALE GENOMIC DNA]</scope>
    <source>
        <strain evidence="8 9">PEL</strain>
    </source>
</reference>
<keyword evidence="6 7" id="KW-0066">ATP synthesis</keyword>
<dbReference type="AlphaFoldDB" id="M2WC21"/>
<evidence type="ECO:0000256" key="3">
    <source>
        <dbReference type="ARBA" id="ARBA00022781"/>
    </source>
</evidence>
<comment type="subcellular location">
    <subcellularLocation>
        <location evidence="7">Cell membrane</location>
        <topology evidence="7">Peripheral membrane protein</topology>
    </subcellularLocation>
    <subcellularLocation>
        <location evidence="1">Membrane</location>
    </subcellularLocation>
</comment>
<comment type="caution">
    <text evidence="8">The sequence shown here is derived from an EMBL/GenBank/DDBJ whole genome shotgun (WGS) entry which is preliminary data.</text>
</comment>
<evidence type="ECO:0000256" key="5">
    <source>
        <dbReference type="ARBA" id="ARBA00023136"/>
    </source>
</evidence>
<comment type="similarity">
    <text evidence="7">Belongs to the ATPase delta chain family.</text>
</comment>
<dbReference type="GO" id="GO:0046933">
    <property type="term" value="F:proton-transporting ATP synthase activity, rotational mechanism"/>
    <property type="evidence" value="ECO:0007669"/>
    <property type="project" value="UniProtKB-UniRule"/>
</dbReference>
<dbReference type="Proteomes" id="UP000009877">
    <property type="component" value="Unassembled WGS sequence"/>
</dbReference>